<reference evidence="2" key="1">
    <citation type="journal article" date="2020" name="mSystems">
        <title>Genome- and Community-Level Interaction Insights into Carbon Utilization and Element Cycling Functions of Hydrothermarchaeota in Hydrothermal Sediment.</title>
        <authorList>
            <person name="Zhou Z."/>
            <person name="Liu Y."/>
            <person name="Xu W."/>
            <person name="Pan J."/>
            <person name="Luo Z.H."/>
            <person name="Li M."/>
        </authorList>
    </citation>
    <scope>NUCLEOTIDE SEQUENCE [LARGE SCALE GENOMIC DNA]</scope>
    <source>
        <strain evidence="2">HyVt-380</strain>
    </source>
</reference>
<comment type="caution">
    <text evidence="2">The sequence shown here is derived from an EMBL/GenBank/DDBJ whole genome shotgun (WGS) entry which is preliminary data.</text>
</comment>
<keyword evidence="1" id="KW-0472">Membrane</keyword>
<keyword evidence="1" id="KW-0812">Transmembrane</keyword>
<organism evidence="2">
    <name type="scientific">Methylophaga aminisulfidivorans</name>
    <dbReference type="NCBI Taxonomy" id="230105"/>
    <lineage>
        <taxon>Bacteria</taxon>
        <taxon>Pseudomonadati</taxon>
        <taxon>Pseudomonadota</taxon>
        <taxon>Gammaproteobacteria</taxon>
        <taxon>Thiotrichales</taxon>
        <taxon>Piscirickettsiaceae</taxon>
        <taxon>Methylophaga</taxon>
    </lineage>
</organism>
<proteinExistence type="predicted"/>
<keyword evidence="1" id="KW-1133">Transmembrane helix</keyword>
<feature type="transmembrane region" description="Helical" evidence="1">
    <location>
        <begin position="12"/>
        <end position="37"/>
    </location>
</feature>
<protein>
    <submittedName>
        <fullName evidence="2">Uncharacterized protein</fullName>
    </submittedName>
</protein>
<accession>A0A7C1VRH3</accession>
<evidence type="ECO:0000256" key="1">
    <source>
        <dbReference type="SAM" id="Phobius"/>
    </source>
</evidence>
<dbReference type="AlphaFoldDB" id="A0A7C1VRH3"/>
<evidence type="ECO:0000313" key="2">
    <source>
        <dbReference type="EMBL" id="HEC73980.1"/>
    </source>
</evidence>
<feature type="transmembrane region" description="Helical" evidence="1">
    <location>
        <begin position="43"/>
        <end position="60"/>
    </location>
</feature>
<dbReference type="EMBL" id="DRHY01000139">
    <property type="protein sequence ID" value="HEC73980.1"/>
    <property type="molecule type" value="Genomic_DNA"/>
</dbReference>
<sequence length="70" mass="7828">MHNKQKTGAYHYVIMIWTGPILMASLSLVGLISALVGNNWYDWVGNTALTIIAIFSFIVVKNFTQPKKTT</sequence>
<name>A0A7C1VRH3_9GAMM</name>
<gene>
    <name evidence="2" type="ORF">ENI26_06355</name>
</gene>
<dbReference type="Proteomes" id="UP000886384">
    <property type="component" value="Unassembled WGS sequence"/>
</dbReference>